<protein>
    <submittedName>
        <fullName evidence="1">Uncharacterized protein</fullName>
    </submittedName>
</protein>
<evidence type="ECO:0000313" key="1">
    <source>
        <dbReference type="EMBL" id="MPN57546.1"/>
    </source>
</evidence>
<organism evidence="1">
    <name type="scientific">bioreactor metagenome</name>
    <dbReference type="NCBI Taxonomy" id="1076179"/>
    <lineage>
        <taxon>unclassified sequences</taxon>
        <taxon>metagenomes</taxon>
        <taxon>ecological metagenomes</taxon>
    </lineage>
</organism>
<gene>
    <name evidence="1" type="ORF">SDC9_205240</name>
</gene>
<name>A0A645J270_9ZZZZ</name>
<accession>A0A645J270</accession>
<sequence>MDVVGADQRNAGLLTEPLEQGIGAFLFGQVMVLHLQIVAPVVEDGGEPKGALLCFLVLVIEQVLQDFSTQACREADDPFVVLCQQFIVDARLEVKTLYIGE</sequence>
<dbReference type="EMBL" id="VSSQ01129175">
    <property type="protein sequence ID" value="MPN57546.1"/>
    <property type="molecule type" value="Genomic_DNA"/>
</dbReference>
<proteinExistence type="predicted"/>
<reference evidence="1" key="1">
    <citation type="submission" date="2019-08" db="EMBL/GenBank/DDBJ databases">
        <authorList>
            <person name="Kucharzyk K."/>
            <person name="Murdoch R.W."/>
            <person name="Higgins S."/>
            <person name="Loffler F."/>
        </authorList>
    </citation>
    <scope>NUCLEOTIDE SEQUENCE</scope>
</reference>
<comment type="caution">
    <text evidence="1">The sequence shown here is derived from an EMBL/GenBank/DDBJ whole genome shotgun (WGS) entry which is preliminary data.</text>
</comment>
<dbReference type="AlphaFoldDB" id="A0A645J270"/>